<dbReference type="EC" id="2.5.1.9" evidence="5 10"/>
<comment type="caution">
    <text evidence="13">The sequence shown here is derived from an EMBL/GenBank/DDBJ whole genome shotgun (WGS) entry which is preliminary data.</text>
</comment>
<dbReference type="OrthoDB" id="9788537at2"/>
<evidence type="ECO:0000256" key="7">
    <source>
        <dbReference type="ARBA" id="ARBA00022619"/>
    </source>
</evidence>
<dbReference type="PIRSF" id="PIRSF000498">
    <property type="entry name" value="Riboflavin_syn_A"/>
    <property type="match status" value="1"/>
</dbReference>
<dbReference type="InterPro" id="IPR017938">
    <property type="entry name" value="Riboflavin_synthase-like_b-brl"/>
</dbReference>
<evidence type="ECO:0000256" key="4">
    <source>
        <dbReference type="ARBA" id="ARBA00011233"/>
    </source>
</evidence>
<comment type="catalytic activity">
    <reaction evidence="1">
        <text>2 6,7-dimethyl-8-(1-D-ribityl)lumazine + H(+) = 5-amino-6-(D-ribitylamino)uracil + riboflavin</text>
        <dbReference type="Rhea" id="RHEA:20772"/>
        <dbReference type="ChEBI" id="CHEBI:15378"/>
        <dbReference type="ChEBI" id="CHEBI:15934"/>
        <dbReference type="ChEBI" id="CHEBI:57986"/>
        <dbReference type="ChEBI" id="CHEBI:58201"/>
        <dbReference type="EC" id="2.5.1.9"/>
    </reaction>
</comment>
<evidence type="ECO:0000256" key="6">
    <source>
        <dbReference type="ARBA" id="ARBA00013950"/>
    </source>
</evidence>
<evidence type="ECO:0000256" key="10">
    <source>
        <dbReference type="NCBIfam" id="TIGR00187"/>
    </source>
</evidence>
<evidence type="ECO:0000256" key="2">
    <source>
        <dbReference type="ARBA" id="ARBA00002803"/>
    </source>
</evidence>
<dbReference type="PANTHER" id="PTHR21098">
    <property type="entry name" value="RIBOFLAVIN SYNTHASE ALPHA CHAIN"/>
    <property type="match status" value="1"/>
</dbReference>
<dbReference type="InterPro" id="IPR026017">
    <property type="entry name" value="Lumazine-bd_dom"/>
</dbReference>
<keyword evidence="14" id="KW-1185">Reference proteome</keyword>
<dbReference type="PANTHER" id="PTHR21098:SF12">
    <property type="entry name" value="RIBOFLAVIN SYNTHASE"/>
    <property type="match status" value="1"/>
</dbReference>
<proteinExistence type="predicted"/>
<gene>
    <name evidence="13" type="ORF">FCE95_16770</name>
</gene>
<organism evidence="13 14">
    <name type="scientific">Luteimonas gilva</name>
    <dbReference type="NCBI Taxonomy" id="2572684"/>
    <lineage>
        <taxon>Bacteria</taxon>
        <taxon>Pseudomonadati</taxon>
        <taxon>Pseudomonadota</taxon>
        <taxon>Gammaproteobacteria</taxon>
        <taxon>Lysobacterales</taxon>
        <taxon>Lysobacteraceae</taxon>
        <taxon>Luteimonas</taxon>
    </lineage>
</organism>
<feature type="repeat" description="Lumazine-binding" evidence="11">
    <location>
        <begin position="1"/>
        <end position="97"/>
    </location>
</feature>
<evidence type="ECO:0000256" key="1">
    <source>
        <dbReference type="ARBA" id="ARBA00000968"/>
    </source>
</evidence>
<keyword evidence="8 13" id="KW-0808">Transferase</keyword>
<evidence type="ECO:0000313" key="14">
    <source>
        <dbReference type="Proteomes" id="UP000308707"/>
    </source>
</evidence>
<feature type="domain" description="Lumazine-binding" evidence="12">
    <location>
        <begin position="1"/>
        <end position="97"/>
    </location>
</feature>
<feature type="domain" description="Lumazine-binding" evidence="12">
    <location>
        <begin position="98"/>
        <end position="194"/>
    </location>
</feature>
<dbReference type="InterPro" id="IPR001783">
    <property type="entry name" value="Lumazine-bd"/>
</dbReference>
<evidence type="ECO:0000256" key="9">
    <source>
        <dbReference type="ARBA" id="ARBA00022737"/>
    </source>
</evidence>
<dbReference type="AlphaFoldDB" id="A0A4U5JJL2"/>
<evidence type="ECO:0000256" key="5">
    <source>
        <dbReference type="ARBA" id="ARBA00012827"/>
    </source>
</evidence>
<dbReference type="PROSITE" id="PS51177">
    <property type="entry name" value="LUMAZINE_BIND"/>
    <property type="match status" value="2"/>
</dbReference>
<dbReference type="EMBL" id="SZUA01000003">
    <property type="protein sequence ID" value="TKR29770.1"/>
    <property type="molecule type" value="Genomic_DNA"/>
</dbReference>
<dbReference type="NCBIfam" id="NF009566">
    <property type="entry name" value="PRK13020.1"/>
    <property type="match status" value="1"/>
</dbReference>
<keyword evidence="7" id="KW-0686">Riboflavin biosynthesis</keyword>
<sequence length="198" mass="20730">MFTGLIEGVGSLLSRETRGGDARLRIGAGTLPFADVALGESISVNGVCLTVVAFDAASFEADASNETLSLTTLGGLQVGRAINLERAMKPSDRLGGHLVSGHVDGVGEVAAVWEDARAQRWKFSAPPALLKYIAQKGSICVDGVSLTVNAVDGEGFEVALIPHTVSHTAFSRTRVGDSVNLEVDLVARYVERLLQAPA</sequence>
<dbReference type="FunFam" id="2.40.30.20:FF:000004">
    <property type="entry name" value="Riboflavin synthase, alpha subunit"/>
    <property type="match status" value="1"/>
</dbReference>
<dbReference type="GO" id="GO:0004746">
    <property type="term" value="F:riboflavin synthase activity"/>
    <property type="evidence" value="ECO:0007669"/>
    <property type="project" value="UniProtKB-UniRule"/>
</dbReference>
<reference evidence="13 14" key="1">
    <citation type="submission" date="2019-04" db="EMBL/GenBank/DDBJ databases">
        <title>Reference strain of H23.</title>
        <authorList>
            <person name="Luo X."/>
        </authorList>
    </citation>
    <scope>NUCLEOTIDE SEQUENCE [LARGE SCALE GENOMIC DNA]</scope>
    <source>
        <strain evidence="13 14">H23</strain>
    </source>
</reference>
<protein>
    <recommendedName>
        <fullName evidence="6 10">Riboflavin synthase</fullName>
        <ecNumber evidence="5 10">2.5.1.9</ecNumber>
    </recommendedName>
</protein>
<comment type="pathway">
    <text evidence="3">Cofactor biosynthesis; riboflavin biosynthesis; riboflavin from 2-hydroxy-3-oxobutyl phosphate and 5-amino-6-(D-ribitylamino)uracil: step 2/2.</text>
</comment>
<dbReference type="NCBIfam" id="TIGR00187">
    <property type="entry name" value="ribE"/>
    <property type="match status" value="1"/>
</dbReference>
<evidence type="ECO:0000256" key="8">
    <source>
        <dbReference type="ARBA" id="ARBA00022679"/>
    </source>
</evidence>
<evidence type="ECO:0000313" key="13">
    <source>
        <dbReference type="EMBL" id="TKR29770.1"/>
    </source>
</evidence>
<name>A0A4U5JJL2_9GAMM</name>
<dbReference type="RefSeq" id="WP_137268173.1">
    <property type="nucleotide sequence ID" value="NZ_SZUA01000003.1"/>
</dbReference>
<evidence type="ECO:0000256" key="11">
    <source>
        <dbReference type="PROSITE-ProRule" id="PRU00524"/>
    </source>
</evidence>
<dbReference type="FunFam" id="2.40.30.20:FF:000003">
    <property type="entry name" value="Riboflavin synthase, alpha subunit"/>
    <property type="match status" value="1"/>
</dbReference>
<evidence type="ECO:0000259" key="12">
    <source>
        <dbReference type="PROSITE" id="PS51177"/>
    </source>
</evidence>
<accession>A0A4U5JJL2</accession>
<dbReference type="GO" id="GO:0009231">
    <property type="term" value="P:riboflavin biosynthetic process"/>
    <property type="evidence" value="ECO:0007669"/>
    <property type="project" value="UniProtKB-KW"/>
</dbReference>
<feature type="repeat" description="Lumazine-binding" evidence="11">
    <location>
        <begin position="98"/>
        <end position="194"/>
    </location>
</feature>
<evidence type="ECO:0000256" key="3">
    <source>
        <dbReference type="ARBA" id="ARBA00004887"/>
    </source>
</evidence>
<comment type="function">
    <text evidence="2">Catalyzes the dismutation of two molecules of 6,7-dimethyl-8-ribityllumazine, resulting in the formation of riboflavin and 5-amino-6-(D-ribitylamino)uracil.</text>
</comment>
<dbReference type="NCBIfam" id="NF006767">
    <property type="entry name" value="PRK09289.1"/>
    <property type="match status" value="1"/>
</dbReference>
<keyword evidence="9" id="KW-0677">Repeat</keyword>
<dbReference type="CDD" id="cd00402">
    <property type="entry name" value="Riboflavin_synthase_like"/>
    <property type="match status" value="1"/>
</dbReference>
<dbReference type="SUPFAM" id="SSF63380">
    <property type="entry name" value="Riboflavin synthase domain-like"/>
    <property type="match status" value="2"/>
</dbReference>
<dbReference type="Gene3D" id="2.40.30.20">
    <property type="match status" value="2"/>
</dbReference>
<dbReference type="InterPro" id="IPR023366">
    <property type="entry name" value="ATP_synth_asu-like_sf"/>
</dbReference>
<comment type="subunit">
    <text evidence="4">Homotrimer.</text>
</comment>
<dbReference type="Proteomes" id="UP000308707">
    <property type="component" value="Unassembled WGS sequence"/>
</dbReference>
<dbReference type="Pfam" id="PF00677">
    <property type="entry name" value="Lum_binding"/>
    <property type="match status" value="2"/>
</dbReference>